<gene>
    <name evidence="12" type="ORF">N8M53_07540</name>
</gene>
<evidence type="ECO:0000313" key="12">
    <source>
        <dbReference type="EMBL" id="WBA07718.1"/>
    </source>
</evidence>
<keyword evidence="7" id="KW-0479">Metal-binding</keyword>
<dbReference type="Proteomes" id="UP001164748">
    <property type="component" value="Chromosome"/>
</dbReference>
<evidence type="ECO:0000256" key="8">
    <source>
        <dbReference type="ARBA" id="ARBA00022801"/>
    </source>
</evidence>
<keyword evidence="6" id="KW-0540">Nuclease</keyword>
<evidence type="ECO:0000256" key="6">
    <source>
        <dbReference type="ARBA" id="ARBA00022722"/>
    </source>
</evidence>
<accession>A0AA47KJ31</accession>
<evidence type="ECO:0000256" key="1">
    <source>
        <dbReference type="ARBA" id="ARBA00000983"/>
    </source>
</evidence>
<proteinExistence type="inferred from homology"/>
<comment type="cofactor">
    <cofactor evidence="3">
        <name>Mg(2+)</name>
        <dbReference type="ChEBI" id="CHEBI:18420"/>
    </cofactor>
</comment>
<dbReference type="RefSeq" id="WP_269578332.1">
    <property type="nucleotide sequence ID" value="NZ_CP114588.1"/>
</dbReference>
<comment type="cofactor">
    <cofactor evidence="2">
        <name>Mn(2+)</name>
        <dbReference type="ChEBI" id="CHEBI:29035"/>
    </cofactor>
</comment>
<dbReference type="AlphaFoldDB" id="A0AA47KJ31"/>
<evidence type="ECO:0000259" key="11">
    <source>
        <dbReference type="SMART" id="SM00990"/>
    </source>
</evidence>
<dbReference type="EMBL" id="CP114588">
    <property type="protein sequence ID" value="WBA07718.1"/>
    <property type="molecule type" value="Genomic_DNA"/>
</dbReference>
<dbReference type="PANTHER" id="PTHR15749:SF4">
    <property type="entry name" value="FANCONI-ASSOCIATED NUCLEASE 1"/>
    <property type="match status" value="1"/>
</dbReference>
<dbReference type="InterPro" id="IPR014883">
    <property type="entry name" value="VRR_NUC"/>
</dbReference>
<dbReference type="GO" id="GO:0046872">
    <property type="term" value="F:metal ion binding"/>
    <property type="evidence" value="ECO:0007669"/>
    <property type="project" value="UniProtKB-KW"/>
</dbReference>
<dbReference type="GO" id="GO:0003676">
    <property type="term" value="F:nucleic acid binding"/>
    <property type="evidence" value="ECO:0007669"/>
    <property type="project" value="InterPro"/>
</dbReference>
<protein>
    <recommendedName>
        <fullName evidence="5">phosphodiesterase I</fullName>
        <ecNumber evidence="5">3.1.4.1</ecNumber>
    </recommendedName>
</protein>
<feature type="domain" description="VRR-NUC" evidence="11">
    <location>
        <begin position="426"/>
        <end position="538"/>
    </location>
</feature>
<dbReference type="InterPro" id="IPR049125">
    <property type="entry name" value="FAN1-like_WH"/>
</dbReference>
<dbReference type="GO" id="GO:0004528">
    <property type="term" value="F:phosphodiesterase I activity"/>
    <property type="evidence" value="ECO:0007669"/>
    <property type="project" value="UniProtKB-EC"/>
</dbReference>
<dbReference type="Pfam" id="PF08774">
    <property type="entry name" value="VRR_NUC"/>
    <property type="match status" value="1"/>
</dbReference>
<evidence type="ECO:0000256" key="10">
    <source>
        <dbReference type="ARBA" id="ARBA00023211"/>
    </source>
</evidence>
<comment type="similarity">
    <text evidence="4">Belongs to the FAN1 family.</text>
</comment>
<organism evidence="12 13">
    <name type="scientific">Salinivibrio kushneri</name>
    <dbReference type="NCBI Taxonomy" id="1908198"/>
    <lineage>
        <taxon>Bacteria</taxon>
        <taxon>Pseudomonadati</taxon>
        <taxon>Pseudomonadota</taxon>
        <taxon>Gammaproteobacteria</taxon>
        <taxon>Vibrionales</taxon>
        <taxon>Vibrionaceae</taxon>
        <taxon>Salinivibrio</taxon>
    </lineage>
</organism>
<keyword evidence="10" id="KW-0464">Manganese</keyword>
<evidence type="ECO:0000256" key="7">
    <source>
        <dbReference type="ARBA" id="ARBA00022723"/>
    </source>
</evidence>
<evidence type="ECO:0000256" key="2">
    <source>
        <dbReference type="ARBA" id="ARBA00001936"/>
    </source>
</evidence>
<dbReference type="EC" id="3.1.4.1" evidence="5"/>
<dbReference type="PANTHER" id="PTHR15749">
    <property type="entry name" value="FANCONI-ASSOCIATED NUCLEASE 1"/>
    <property type="match status" value="1"/>
</dbReference>
<sequence length="540" mass="63033">MTQPDPLSPYYYHHNFQNLMDLVCERDWDLLMRNERHWLTTFQQLSFKAQCLLVRLLMRRHDWFLADSLHYDELGETPPLLDILAEHQFISLTHTAPSEVVFTLLTKAQLMAAFPDAGLAKSAPKSQWQQAIEALYGNTLDSPKALVVCHQPDILPVLNLLYFGNSRQDLSQFVVAELGIQQFESYPIRRADRLFNHRSQIDDWLYLSALNERAWQARKNKQPEEVLALAPCLPAPFDWAPLERKRQRLVNRIAREFERQDDLSTALSLYQTTTQPPSQERRARILIKQGGIKAAATVIATMLQAPHDEEERDVAYRLAKQKPIRTLGQSAPTTLATQPPLPTESLTLALEQRVEHEVADYYRQQGWEVWFSENSLLNALFGLFFWDILFLPVRGAFLNPFQRGPRDLYSDDFVTKRQAQIDQRLAEVEQARKWVERHYQQKHGITNEWVNWSVIEWPLLEAALVMLTKAQLRACFQRILFDRRHNRRGHPDLFMCRGTSYQWVEVKGPGDTLQPHQTRWLQFFQQHDIPAKVAYVTSNE</sequence>
<evidence type="ECO:0000256" key="3">
    <source>
        <dbReference type="ARBA" id="ARBA00001946"/>
    </source>
</evidence>
<keyword evidence="9" id="KW-0460">Magnesium</keyword>
<evidence type="ECO:0000256" key="4">
    <source>
        <dbReference type="ARBA" id="ARBA00005533"/>
    </source>
</evidence>
<dbReference type="Gene3D" id="3.40.1350.10">
    <property type="match status" value="1"/>
</dbReference>
<dbReference type="Pfam" id="PF21315">
    <property type="entry name" value="FAN1_HTH"/>
    <property type="match status" value="1"/>
</dbReference>
<reference evidence="12" key="1">
    <citation type="submission" date="2022-09" db="EMBL/GenBank/DDBJ databases">
        <authorList>
            <person name="Li Z.-J."/>
        </authorList>
    </citation>
    <scope>NUCLEOTIDE SEQUENCE</scope>
    <source>
        <strain evidence="12">TGB11</strain>
    </source>
</reference>
<dbReference type="GO" id="GO:0036297">
    <property type="term" value="P:interstrand cross-link repair"/>
    <property type="evidence" value="ECO:0007669"/>
    <property type="project" value="InterPro"/>
</dbReference>
<evidence type="ECO:0000256" key="9">
    <source>
        <dbReference type="ARBA" id="ARBA00022842"/>
    </source>
</evidence>
<comment type="catalytic activity">
    <reaction evidence="1">
        <text>Hydrolytically removes 5'-nucleotides successively from the 3'-hydroxy termini of 3'-hydroxy-terminated oligonucleotides.</text>
        <dbReference type="EC" id="3.1.4.1"/>
    </reaction>
</comment>
<dbReference type="InterPro" id="IPR033315">
    <property type="entry name" value="Fan1-like"/>
</dbReference>
<dbReference type="InterPro" id="IPR011856">
    <property type="entry name" value="tRNA_endonuc-like_dom_sf"/>
</dbReference>
<evidence type="ECO:0000256" key="5">
    <source>
        <dbReference type="ARBA" id="ARBA00012029"/>
    </source>
</evidence>
<keyword evidence="8" id="KW-0378">Hydrolase</keyword>
<name>A0AA47KJ31_9GAMM</name>
<dbReference type="SMART" id="SM00990">
    <property type="entry name" value="VRR_NUC"/>
    <property type="match status" value="1"/>
</dbReference>
<evidence type="ECO:0000313" key="13">
    <source>
        <dbReference type="Proteomes" id="UP001164748"/>
    </source>
</evidence>